<organism evidence="2 3">
    <name type="scientific">Enteractinococcus helveticum</name>
    <dbReference type="NCBI Taxonomy" id="1837282"/>
    <lineage>
        <taxon>Bacteria</taxon>
        <taxon>Bacillati</taxon>
        <taxon>Actinomycetota</taxon>
        <taxon>Actinomycetes</taxon>
        <taxon>Micrococcales</taxon>
        <taxon>Micrococcaceae</taxon>
    </lineage>
</organism>
<keyword evidence="1" id="KW-0472">Membrane</keyword>
<proteinExistence type="predicted"/>
<accession>A0A1B7M1G9</accession>
<protein>
    <submittedName>
        <fullName evidence="2">Uncharacterized protein</fullName>
    </submittedName>
</protein>
<evidence type="ECO:0000313" key="2">
    <source>
        <dbReference type="EMBL" id="OAV62405.1"/>
    </source>
</evidence>
<dbReference type="OrthoDB" id="9775069at2"/>
<reference evidence="2 3" key="1">
    <citation type="submission" date="2016-04" db="EMBL/GenBank/DDBJ databases">
        <title>First whole genome shotgun sequence of the bacterium Enteractinococcus sp. strain UASWS1574.</title>
        <authorList>
            <person name="Crovadore J."/>
            <person name="Chablais R."/>
            <person name="Lefort F."/>
        </authorList>
    </citation>
    <scope>NUCLEOTIDE SEQUENCE [LARGE SCALE GENOMIC DNA]</scope>
    <source>
        <strain evidence="2 3">UASWS1574</strain>
    </source>
</reference>
<keyword evidence="3" id="KW-1185">Reference proteome</keyword>
<dbReference type="STRING" id="1837282.A6F49_06765"/>
<sequence>MLVLCIFIVLAIVGPVFFSQPEHLGKQILVSVLAFVTFVVLGGIHLGSRIRLRWWGVLLVFGIVYLALFAFREGDFRPDQFWFFMSPMGYVMGALGFGKPELSRATKTQGYRTDGLAVQAWSSAGKIETPLLAPDELAKQLDDYHLTLLQFIDDRRSLEIAGGLNDHVVIYYADDQIDDESWSVYTEHSAKNQDDMKAQPMFIGDVEGLIPESFWCTRTRAQMLVAQFVKNGRIDLRRDDHWINAGSMAGGIRASLPTES</sequence>
<dbReference type="Proteomes" id="UP000078292">
    <property type="component" value="Unassembled WGS sequence"/>
</dbReference>
<comment type="caution">
    <text evidence="2">The sequence shown here is derived from an EMBL/GenBank/DDBJ whole genome shotgun (WGS) entry which is preliminary data.</text>
</comment>
<feature type="transmembrane region" description="Helical" evidence="1">
    <location>
        <begin position="28"/>
        <end position="47"/>
    </location>
</feature>
<feature type="transmembrane region" description="Helical" evidence="1">
    <location>
        <begin position="80"/>
        <end position="98"/>
    </location>
</feature>
<dbReference type="EMBL" id="LXEY01000012">
    <property type="protein sequence ID" value="OAV62405.1"/>
    <property type="molecule type" value="Genomic_DNA"/>
</dbReference>
<evidence type="ECO:0000313" key="3">
    <source>
        <dbReference type="Proteomes" id="UP000078292"/>
    </source>
</evidence>
<gene>
    <name evidence="2" type="ORF">A6F49_06765</name>
</gene>
<keyword evidence="1" id="KW-1133">Transmembrane helix</keyword>
<keyword evidence="1" id="KW-0812">Transmembrane</keyword>
<feature type="transmembrane region" description="Helical" evidence="1">
    <location>
        <begin position="54"/>
        <end position="74"/>
    </location>
</feature>
<name>A0A1B7M1G9_9MICC</name>
<dbReference type="AlphaFoldDB" id="A0A1B7M1G9"/>
<evidence type="ECO:0000256" key="1">
    <source>
        <dbReference type="SAM" id="Phobius"/>
    </source>
</evidence>
<dbReference type="RefSeq" id="WP_043057111.1">
    <property type="nucleotide sequence ID" value="NZ_LXEY01000012.1"/>
</dbReference>